<reference evidence="1 2" key="1">
    <citation type="submission" date="2018-11" db="EMBL/GenBank/DDBJ databases">
        <authorList>
            <person name="Ye M.-Q."/>
            <person name="Du Z.-J."/>
        </authorList>
    </citation>
    <scope>NUCLEOTIDE SEQUENCE [LARGE SCALE GENOMIC DNA]</scope>
    <source>
        <strain evidence="1 2">U0105</strain>
    </source>
</reference>
<protein>
    <submittedName>
        <fullName evidence="1">Uncharacterized protein</fullName>
    </submittedName>
</protein>
<dbReference type="EMBL" id="RPOK01000003">
    <property type="protein sequence ID" value="RPJ66376.1"/>
    <property type="molecule type" value="Genomic_DNA"/>
</dbReference>
<keyword evidence="2" id="KW-1185">Reference proteome</keyword>
<evidence type="ECO:0000313" key="2">
    <source>
        <dbReference type="Proteomes" id="UP000275281"/>
    </source>
</evidence>
<evidence type="ECO:0000313" key="1">
    <source>
        <dbReference type="EMBL" id="RPJ66376.1"/>
    </source>
</evidence>
<sequence>MFRNEQTNVMKPSAKFVVIAIVCLLLFAAAHIQTSSKAHSNVSWYSWLTGTTLSYDFHYLDLLELLYRGHDSTSE</sequence>
<dbReference type="AlphaFoldDB" id="A0A3N5Y1I8"/>
<organism evidence="1 2">
    <name type="scientific">Alteromonas sediminis</name>
    <dbReference type="NCBI Taxonomy" id="2259342"/>
    <lineage>
        <taxon>Bacteria</taxon>
        <taxon>Pseudomonadati</taxon>
        <taxon>Pseudomonadota</taxon>
        <taxon>Gammaproteobacteria</taxon>
        <taxon>Alteromonadales</taxon>
        <taxon>Alteromonadaceae</taxon>
        <taxon>Alteromonas/Salinimonas group</taxon>
        <taxon>Alteromonas</taxon>
    </lineage>
</organism>
<proteinExistence type="predicted"/>
<gene>
    <name evidence="1" type="ORF">DRW07_09790</name>
</gene>
<comment type="caution">
    <text evidence="1">The sequence shown here is derived from an EMBL/GenBank/DDBJ whole genome shotgun (WGS) entry which is preliminary data.</text>
</comment>
<name>A0A3N5Y1I8_9ALTE</name>
<accession>A0A3N5Y1I8</accession>
<dbReference type="Proteomes" id="UP000275281">
    <property type="component" value="Unassembled WGS sequence"/>
</dbReference>